<dbReference type="PROSITE" id="PS50926">
    <property type="entry name" value="TRAM"/>
    <property type="match status" value="1"/>
</dbReference>
<dbReference type="InterPro" id="IPR005839">
    <property type="entry name" value="Methylthiotransferase"/>
</dbReference>
<evidence type="ECO:0000256" key="3">
    <source>
        <dbReference type="ARBA" id="ARBA00022485"/>
    </source>
</evidence>
<evidence type="ECO:0000256" key="11">
    <source>
        <dbReference type="ARBA" id="ARBA00080698"/>
    </source>
</evidence>
<evidence type="ECO:0000313" key="16">
    <source>
        <dbReference type="EMBL" id="OGC81985.1"/>
    </source>
</evidence>
<evidence type="ECO:0000256" key="12">
    <source>
        <dbReference type="ARBA" id="ARBA00081141"/>
    </source>
</evidence>
<dbReference type="Proteomes" id="UP000177614">
    <property type="component" value="Unassembled WGS sequence"/>
</dbReference>
<dbReference type="Pfam" id="PF00919">
    <property type="entry name" value="UPF0004"/>
    <property type="match status" value="1"/>
</dbReference>
<dbReference type="GO" id="GO:0051539">
    <property type="term" value="F:4 iron, 4 sulfur cluster binding"/>
    <property type="evidence" value="ECO:0007669"/>
    <property type="project" value="UniProtKB-KW"/>
</dbReference>
<evidence type="ECO:0000256" key="1">
    <source>
        <dbReference type="ARBA" id="ARBA00001966"/>
    </source>
</evidence>
<proteinExistence type="predicted"/>
<dbReference type="FunFam" id="3.40.50.12160:FF:000003">
    <property type="entry name" value="CDK5 regulatory subunit-associated protein 1"/>
    <property type="match status" value="1"/>
</dbReference>
<evidence type="ECO:0000256" key="7">
    <source>
        <dbReference type="ARBA" id="ARBA00023004"/>
    </source>
</evidence>
<dbReference type="SFLD" id="SFLDG01061">
    <property type="entry name" value="methylthiotransferase"/>
    <property type="match status" value="1"/>
</dbReference>
<keyword evidence="4 16" id="KW-0808">Transferase</keyword>
<name>A0A1F4XJU5_9BACT</name>
<dbReference type="PANTHER" id="PTHR43020">
    <property type="entry name" value="CDK5 REGULATORY SUBUNIT-ASSOCIATED PROTEIN 1"/>
    <property type="match status" value="1"/>
</dbReference>
<sequence length="449" mass="51363">MLKKCMRKYHITTYGCQMNVSDSERIASMLEAMNFTASKTEAEADVLIYNTCSVRQKSENRILGSREKWQVMKQNNPNMVIGVTGCMVAHKGYDFQRKLPEVDITFDIQELPQLPGKLAKTMGVDLVMPEYSEYLHILPKTKNKFQISVPIMTGCNNFCSFCIVPFTRGREKSRTVADIITEIKKFVKKGAKEVMLLGQNVNSYRGMKDDGKQATFAYLLHKVEEISGVERILYTSPHPKDMTDDVIEAHATLKNLCPTVHLPVQSGSSAVLRRMNRFYTKESFLDLVQKFYDRVPGITISTDIIVGFCGETEQDFQDTLDLYRKAQFDLVYIGMYSPRPHSLAYKMKDDIPRKEKERRFHILHALQEEIAEEKNKIYINKKIHVLIDKIKNGVASGRSEHGKYVEIPLLRSSETSFEGRVFKGLELGEIVTVKVNEALTWVLRGEKVS</sequence>
<dbReference type="NCBIfam" id="TIGR00089">
    <property type="entry name" value="MiaB/RimO family radical SAM methylthiotransferase"/>
    <property type="match status" value="1"/>
</dbReference>
<dbReference type="STRING" id="1817814.A2V81_03790"/>
<dbReference type="SFLD" id="SFLDG01082">
    <property type="entry name" value="B12-binding_domain_containing"/>
    <property type="match status" value="1"/>
</dbReference>
<dbReference type="InterPro" id="IPR023404">
    <property type="entry name" value="rSAM_horseshoe"/>
</dbReference>
<comment type="function">
    <text evidence="2">Catalyzes the methylthiolation of N6-(dimethylallyl)adenosine (i(6)A), leading to the formation of 2-methylthio-N6-(dimethylallyl)adenosine (ms(2)i(6)A) at position 37 in tRNAs that read codons beginning with uridine.</text>
</comment>
<dbReference type="SFLD" id="SFLDS00029">
    <property type="entry name" value="Radical_SAM"/>
    <property type="match status" value="1"/>
</dbReference>
<dbReference type="Gene3D" id="3.80.30.20">
    <property type="entry name" value="tm_1862 like domain"/>
    <property type="match status" value="1"/>
</dbReference>
<dbReference type="InterPro" id="IPR020612">
    <property type="entry name" value="Methylthiotransferase_CS"/>
</dbReference>
<keyword evidence="5" id="KW-0949">S-adenosyl-L-methionine</keyword>
<protein>
    <recommendedName>
        <fullName evidence="10">tRNA-2-methylthio-N(6)-dimethylallyladenosine synthase</fullName>
        <ecNumber evidence="9">2.8.4.3</ecNumber>
    </recommendedName>
    <alternativeName>
        <fullName evidence="12">(Dimethylallyl)adenosine tRNA methylthiotransferase MiaB</fullName>
    </alternativeName>
    <alternativeName>
        <fullName evidence="11">tRNA-i(6)A37 methylthiotransferase</fullName>
    </alternativeName>
</protein>
<keyword evidence="8" id="KW-0411">Iron-sulfur</keyword>
<keyword evidence="3" id="KW-0004">4Fe-4S</keyword>
<dbReference type="InterPro" id="IPR013848">
    <property type="entry name" value="Methylthiotransferase_N"/>
</dbReference>
<feature type="domain" description="MTTase N-terminal" evidence="14">
    <location>
        <begin position="7"/>
        <end position="123"/>
    </location>
</feature>
<reference evidence="16 17" key="1">
    <citation type="journal article" date="2016" name="Nat. Commun.">
        <title>Thousands of microbial genomes shed light on interconnected biogeochemical processes in an aquifer system.</title>
        <authorList>
            <person name="Anantharaman K."/>
            <person name="Brown C.T."/>
            <person name="Hug L.A."/>
            <person name="Sharon I."/>
            <person name="Castelle C.J."/>
            <person name="Probst A.J."/>
            <person name="Thomas B.C."/>
            <person name="Singh A."/>
            <person name="Wilkins M.J."/>
            <person name="Karaoz U."/>
            <person name="Brodie E.L."/>
            <person name="Williams K.H."/>
            <person name="Hubbard S.S."/>
            <person name="Banfield J.F."/>
        </authorList>
    </citation>
    <scope>NUCLEOTIDE SEQUENCE [LARGE SCALE GENOMIC DNA]</scope>
</reference>
<dbReference type="InterPro" id="IPR006638">
    <property type="entry name" value="Elp3/MiaA/NifB-like_rSAM"/>
</dbReference>
<accession>A0A1F4XJU5</accession>
<dbReference type="Gene3D" id="3.40.50.12160">
    <property type="entry name" value="Methylthiotransferase, N-terminal domain"/>
    <property type="match status" value="1"/>
</dbReference>
<organism evidence="16 17">
    <name type="scientific">Candidatus Abawacabacteria bacterium RBG_16_42_10</name>
    <dbReference type="NCBI Taxonomy" id="1817814"/>
    <lineage>
        <taxon>Bacteria</taxon>
        <taxon>Candidatus Abawacaibacteriota</taxon>
    </lineage>
</organism>
<dbReference type="InterPro" id="IPR007197">
    <property type="entry name" value="rSAM"/>
</dbReference>
<evidence type="ECO:0000259" key="14">
    <source>
        <dbReference type="PROSITE" id="PS51449"/>
    </source>
</evidence>
<dbReference type="SMART" id="SM00729">
    <property type="entry name" value="Elp3"/>
    <property type="match status" value="1"/>
</dbReference>
<feature type="domain" description="Radical SAM core" evidence="15">
    <location>
        <begin position="141"/>
        <end position="373"/>
    </location>
</feature>
<evidence type="ECO:0000256" key="5">
    <source>
        <dbReference type="ARBA" id="ARBA00022691"/>
    </source>
</evidence>
<dbReference type="PROSITE" id="PS51918">
    <property type="entry name" value="RADICAL_SAM"/>
    <property type="match status" value="1"/>
</dbReference>
<dbReference type="InterPro" id="IPR038135">
    <property type="entry name" value="Methylthiotransferase_N_sf"/>
</dbReference>
<dbReference type="InterPro" id="IPR006463">
    <property type="entry name" value="MiaB_methiolase"/>
</dbReference>
<dbReference type="EMBL" id="MEWR01000014">
    <property type="protein sequence ID" value="OGC81985.1"/>
    <property type="molecule type" value="Genomic_DNA"/>
</dbReference>
<dbReference type="SFLD" id="SFLDF00273">
    <property type="entry name" value="(dimethylallyl)adenosine_tRNA"/>
    <property type="match status" value="1"/>
</dbReference>
<keyword evidence="6" id="KW-0479">Metal-binding</keyword>
<dbReference type="InterPro" id="IPR058240">
    <property type="entry name" value="rSAM_sf"/>
</dbReference>
<keyword evidence="7" id="KW-0408">Iron</keyword>
<dbReference type="InterPro" id="IPR002792">
    <property type="entry name" value="TRAM_dom"/>
</dbReference>
<dbReference type="GO" id="GO:0035597">
    <property type="term" value="F:tRNA-2-methylthio-N(6)-dimethylallyladenosine(37) synthase activity"/>
    <property type="evidence" value="ECO:0007669"/>
    <property type="project" value="UniProtKB-EC"/>
</dbReference>
<dbReference type="CDD" id="cd01335">
    <property type="entry name" value="Radical_SAM"/>
    <property type="match status" value="1"/>
</dbReference>
<dbReference type="EC" id="2.8.4.3" evidence="9"/>
<evidence type="ECO:0000256" key="4">
    <source>
        <dbReference type="ARBA" id="ARBA00022679"/>
    </source>
</evidence>
<comment type="cofactor">
    <cofactor evidence="1">
        <name>[4Fe-4S] cluster</name>
        <dbReference type="ChEBI" id="CHEBI:49883"/>
    </cofactor>
</comment>
<evidence type="ECO:0000256" key="6">
    <source>
        <dbReference type="ARBA" id="ARBA00022723"/>
    </source>
</evidence>
<evidence type="ECO:0000259" key="15">
    <source>
        <dbReference type="PROSITE" id="PS51918"/>
    </source>
</evidence>
<evidence type="ECO:0000256" key="2">
    <source>
        <dbReference type="ARBA" id="ARBA00003234"/>
    </source>
</evidence>
<dbReference type="PANTHER" id="PTHR43020:SF2">
    <property type="entry name" value="MITOCHONDRIAL TRNA METHYLTHIOTRANSFERASE CDK5RAP1"/>
    <property type="match status" value="1"/>
</dbReference>
<dbReference type="PROSITE" id="PS51449">
    <property type="entry name" value="MTTASE_N"/>
    <property type="match status" value="1"/>
</dbReference>
<dbReference type="NCBIfam" id="TIGR01574">
    <property type="entry name" value="miaB-methiolase"/>
    <property type="match status" value="1"/>
</dbReference>
<dbReference type="GO" id="GO:0005829">
    <property type="term" value="C:cytosol"/>
    <property type="evidence" value="ECO:0007669"/>
    <property type="project" value="TreeGrafter"/>
</dbReference>
<dbReference type="FunFam" id="3.80.30.20:FF:000001">
    <property type="entry name" value="tRNA-2-methylthio-N(6)-dimethylallyladenosine synthase 2"/>
    <property type="match status" value="1"/>
</dbReference>
<dbReference type="Pfam" id="PF04055">
    <property type="entry name" value="Radical_SAM"/>
    <property type="match status" value="1"/>
</dbReference>
<evidence type="ECO:0000256" key="9">
    <source>
        <dbReference type="ARBA" id="ARBA00033765"/>
    </source>
</evidence>
<evidence type="ECO:0000313" key="17">
    <source>
        <dbReference type="Proteomes" id="UP000177614"/>
    </source>
</evidence>
<evidence type="ECO:0000256" key="10">
    <source>
        <dbReference type="ARBA" id="ARBA00068570"/>
    </source>
</evidence>
<dbReference type="GO" id="GO:0046872">
    <property type="term" value="F:metal ion binding"/>
    <property type="evidence" value="ECO:0007669"/>
    <property type="project" value="UniProtKB-KW"/>
</dbReference>
<dbReference type="PROSITE" id="PS01278">
    <property type="entry name" value="MTTASE_RADICAL"/>
    <property type="match status" value="1"/>
</dbReference>
<gene>
    <name evidence="16" type="ORF">A2V81_03790</name>
</gene>
<dbReference type="AlphaFoldDB" id="A0A1F4XJU5"/>
<comment type="caution">
    <text evidence="16">The sequence shown here is derived from an EMBL/GenBank/DDBJ whole genome shotgun (WGS) entry which is preliminary data.</text>
</comment>
<evidence type="ECO:0000259" key="13">
    <source>
        <dbReference type="PROSITE" id="PS50926"/>
    </source>
</evidence>
<feature type="domain" description="TRAM" evidence="13">
    <location>
        <begin position="376"/>
        <end position="449"/>
    </location>
</feature>
<evidence type="ECO:0000256" key="8">
    <source>
        <dbReference type="ARBA" id="ARBA00023014"/>
    </source>
</evidence>
<dbReference type="SUPFAM" id="SSF102114">
    <property type="entry name" value="Radical SAM enzymes"/>
    <property type="match status" value="1"/>
</dbReference>